<comment type="subcellular location">
    <subcellularLocation>
        <location evidence="5">Golgi apparatus</location>
        <location evidence="5">Golgi stack membrane</location>
        <topology evidence="5">Single-pass type II membrane protein</topology>
    </subcellularLocation>
</comment>
<dbReference type="PANTHER" id="PTHR11929:SF194">
    <property type="entry name" value="ALPHA-(1,3)-FUCOSYLTRANSFERASE 10"/>
    <property type="match status" value="1"/>
</dbReference>
<evidence type="ECO:0000259" key="7">
    <source>
        <dbReference type="Pfam" id="PF00852"/>
    </source>
</evidence>
<dbReference type="SUPFAM" id="SSF53756">
    <property type="entry name" value="UDP-Glycosyltransferase/glycogen phosphorylase"/>
    <property type="match status" value="1"/>
</dbReference>
<evidence type="ECO:0000313" key="8">
    <source>
        <dbReference type="EMBL" id="CAE2335365.1"/>
    </source>
</evidence>
<sequence>MLKVEAAGEARLRSLKKSSEKDRNLKENETSSQITSPWDDSDKRLKKYYKNESRLLSVAFISSIAFIVAALLYSYWSALRSVRMSTVDNASPLCNLGSICMMNYAIRSILYDFQNTRTISLNPYGTHTMIEPGYNKLDSCSVPVLMYYSPSLLNCHLGLPLEHEAVEECKISCQITSNKSDADILVGIDRNDPVLSSKAWWQKVAIINLHPASINIPTLASADMLISFHRYSDVKLNFIGSSLTGELCSNISDDCIDHHLLSASFFDFANSPGKAVLRMDDKCDRLDALVHRLVESLRRHLPVDTIGRCFAGEGSDREIRRYEKDTADSHYKFNLVVEDEVVEDFLTDRFYKGMLDAARGSLMVYLGAPNADSYAVAPGGYLNILKFSDLDSIGEFLGKLDRNASLYRSFFSWRSNPQQVLSRIATLRKFDHLRKDSSSWQCRTCERYFHRYCDS</sequence>
<feature type="region of interest" description="Disordered" evidence="6">
    <location>
        <begin position="14"/>
        <end position="36"/>
    </location>
</feature>
<dbReference type="EC" id="2.4.1.-" evidence="5"/>
<feature type="compositionally biased region" description="Basic and acidic residues" evidence="6">
    <location>
        <begin position="14"/>
        <end position="29"/>
    </location>
</feature>
<evidence type="ECO:0000256" key="4">
    <source>
        <dbReference type="ARBA" id="ARBA00022679"/>
    </source>
</evidence>
<feature type="domain" description="Fucosyltransferase C-terminal" evidence="7">
    <location>
        <begin position="291"/>
        <end position="447"/>
    </location>
</feature>
<dbReference type="UniPathway" id="UPA00378"/>
<comment type="pathway">
    <text evidence="1">Protein modification; protein glycosylation.</text>
</comment>
<keyword evidence="5" id="KW-0812">Transmembrane</keyword>
<comment type="similarity">
    <text evidence="2 5">Belongs to the glycosyltransferase 10 family.</text>
</comment>
<evidence type="ECO:0000256" key="3">
    <source>
        <dbReference type="ARBA" id="ARBA00022676"/>
    </source>
</evidence>
<dbReference type="InterPro" id="IPR038577">
    <property type="entry name" value="GT10-like_C_sf"/>
</dbReference>
<dbReference type="EMBL" id="HBKN01045751">
    <property type="protein sequence ID" value="CAE2335365.1"/>
    <property type="molecule type" value="Transcribed_RNA"/>
</dbReference>
<dbReference type="PANTHER" id="PTHR11929">
    <property type="entry name" value="ALPHA- 1,3 -FUCOSYLTRANSFERASE"/>
    <property type="match status" value="1"/>
</dbReference>
<dbReference type="AlphaFoldDB" id="A0A7S4PHS2"/>
<feature type="transmembrane region" description="Helical" evidence="5">
    <location>
        <begin position="55"/>
        <end position="76"/>
    </location>
</feature>
<keyword evidence="5" id="KW-1133">Transmembrane helix</keyword>
<name>A0A7S4PHS2_GUITH</name>
<dbReference type="Gene3D" id="3.40.50.11660">
    <property type="entry name" value="Glycosyl transferase family 10, C-terminal domain"/>
    <property type="match status" value="1"/>
</dbReference>
<dbReference type="InterPro" id="IPR055270">
    <property type="entry name" value="Glyco_tran_10_C"/>
</dbReference>
<evidence type="ECO:0000256" key="2">
    <source>
        <dbReference type="ARBA" id="ARBA00008919"/>
    </source>
</evidence>
<keyword evidence="4 5" id="KW-0808">Transferase</keyword>
<evidence type="ECO:0000256" key="5">
    <source>
        <dbReference type="RuleBase" id="RU003832"/>
    </source>
</evidence>
<keyword evidence="5" id="KW-0472">Membrane</keyword>
<keyword evidence="3 5" id="KW-0328">Glycosyltransferase</keyword>
<organism evidence="8">
    <name type="scientific">Guillardia theta</name>
    <name type="common">Cryptophyte</name>
    <name type="synonym">Cryptomonas phi</name>
    <dbReference type="NCBI Taxonomy" id="55529"/>
    <lineage>
        <taxon>Eukaryota</taxon>
        <taxon>Cryptophyceae</taxon>
        <taxon>Pyrenomonadales</taxon>
        <taxon>Geminigeraceae</taxon>
        <taxon>Guillardia</taxon>
    </lineage>
</organism>
<dbReference type="InterPro" id="IPR001503">
    <property type="entry name" value="Glyco_trans_10"/>
</dbReference>
<evidence type="ECO:0000256" key="6">
    <source>
        <dbReference type="SAM" id="MobiDB-lite"/>
    </source>
</evidence>
<proteinExistence type="inferred from homology"/>
<evidence type="ECO:0000256" key="1">
    <source>
        <dbReference type="ARBA" id="ARBA00004922"/>
    </source>
</evidence>
<dbReference type="GO" id="GO:0046920">
    <property type="term" value="F:alpha-(1-&gt;3)-fucosyltransferase activity"/>
    <property type="evidence" value="ECO:0007669"/>
    <property type="project" value="TreeGrafter"/>
</dbReference>
<gene>
    <name evidence="8" type="ORF">GTHE00462_LOCUS35808</name>
</gene>
<keyword evidence="5" id="KW-0333">Golgi apparatus</keyword>
<dbReference type="Pfam" id="PF00852">
    <property type="entry name" value="Glyco_transf_10"/>
    <property type="match status" value="1"/>
</dbReference>
<protein>
    <recommendedName>
        <fullName evidence="5">Fucosyltransferase</fullName>
        <ecNumber evidence="5">2.4.1.-</ecNumber>
    </recommendedName>
</protein>
<reference evidence="8" key="1">
    <citation type="submission" date="2021-01" db="EMBL/GenBank/DDBJ databases">
        <authorList>
            <person name="Corre E."/>
            <person name="Pelletier E."/>
            <person name="Niang G."/>
            <person name="Scheremetjew M."/>
            <person name="Finn R."/>
            <person name="Kale V."/>
            <person name="Holt S."/>
            <person name="Cochrane G."/>
            <person name="Meng A."/>
            <person name="Brown T."/>
            <person name="Cohen L."/>
        </authorList>
    </citation>
    <scope>NUCLEOTIDE SEQUENCE</scope>
    <source>
        <strain evidence="8">CCMP 2712</strain>
    </source>
</reference>
<accession>A0A7S4PHS2</accession>
<dbReference type="GO" id="GO:0032580">
    <property type="term" value="C:Golgi cisterna membrane"/>
    <property type="evidence" value="ECO:0007669"/>
    <property type="project" value="UniProtKB-SubCell"/>
</dbReference>